<dbReference type="InterPro" id="IPR039637">
    <property type="entry name" value="CNOT7/CNOT8/Pop2"/>
</dbReference>
<dbReference type="EMBL" id="CACTIH010002064">
    <property type="protein sequence ID" value="CAA2972725.1"/>
    <property type="molecule type" value="Genomic_DNA"/>
</dbReference>
<gene>
    <name evidence="1" type="ORF">OLEA9_A105623</name>
</gene>
<keyword evidence="2" id="KW-1185">Reference proteome</keyword>
<dbReference type="GO" id="GO:0003676">
    <property type="term" value="F:nucleic acid binding"/>
    <property type="evidence" value="ECO:0007669"/>
    <property type="project" value="InterPro"/>
</dbReference>
<dbReference type="Gramene" id="OE9A105623T1">
    <property type="protein sequence ID" value="OE9A105623C1"/>
    <property type="gene ID" value="OE9A105623"/>
</dbReference>
<dbReference type="GO" id="GO:0030014">
    <property type="term" value="C:CCR4-NOT complex"/>
    <property type="evidence" value="ECO:0007669"/>
    <property type="project" value="InterPro"/>
</dbReference>
<dbReference type="SUPFAM" id="SSF53098">
    <property type="entry name" value="Ribonuclease H-like"/>
    <property type="match status" value="1"/>
</dbReference>
<dbReference type="GO" id="GO:0004535">
    <property type="term" value="F:poly(A)-specific ribonuclease activity"/>
    <property type="evidence" value="ECO:0007669"/>
    <property type="project" value="InterPro"/>
</dbReference>
<proteinExistence type="predicted"/>
<dbReference type="AlphaFoldDB" id="A0A8S0R2V8"/>
<evidence type="ECO:0000313" key="1">
    <source>
        <dbReference type="EMBL" id="CAA2972725.1"/>
    </source>
</evidence>
<reference evidence="1 2" key="1">
    <citation type="submission" date="2019-12" db="EMBL/GenBank/DDBJ databases">
        <authorList>
            <person name="Alioto T."/>
            <person name="Alioto T."/>
            <person name="Gomez Garrido J."/>
        </authorList>
    </citation>
    <scope>NUCLEOTIDE SEQUENCE [LARGE SCALE GENOMIC DNA]</scope>
</reference>
<accession>A0A8S0R2V8</accession>
<name>A0A8S0R2V8_OLEEU</name>
<dbReference type="Gene3D" id="3.30.420.10">
    <property type="entry name" value="Ribonuclease H-like superfamily/Ribonuclease H"/>
    <property type="match status" value="1"/>
</dbReference>
<feature type="non-terminal residue" evidence="1">
    <location>
        <position position="68"/>
    </location>
</feature>
<dbReference type="PANTHER" id="PTHR10797">
    <property type="entry name" value="CCR4-NOT TRANSCRIPTION COMPLEX SUBUNIT"/>
    <property type="match status" value="1"/>
</dbReference>
<dbReference type="InterPro" id="IPR036397">
    <property type="entry name" value="RNaseH_sf"/>
</dbReference>
<dbReference type="InterPro" id="IPR012337">
    <property type="entry name" value="RNaseH-like_sf"/>
</dbReference>
<sequence>MDTEFPGVIFKPQQANKLGWGPRRPSPSDHYQTLKSNVDVLNLIQLGLTLSDAVGNLPDLGSGQRFIW</sequence>
<dbReference type="Proteomes" id="UP000594638">
    <property type="component" value="Unassembled WGS sequence"/>
</dbReference>
<organism evidence="1 2">
    <name type="scientific">Olea europaea subsp. europaea</name>
    <dbReference type="NCBI Taxonomy" id="158383"/>
    <lineage>
        <taxon>Eukaryota</taxon>
        <taxon>Viridiplantae</taxon>
        <taxon>Streptophyta</taxon>
        <taxon>Embryophyta</taxon>
        <taxon>Tracheophyta</taxon>
        <taxon>Spermatophyta</taxon>
        <taxon>Magnoliopsida</taxon>
        <taxon>eudicotyledons</taxon>
        <taxon>Gunneridae</taxon>
        <taxon>Pentapetalae</taxon>
        <taxon>asterids</taxon>
        <taxon>lamiids</taxon>
        <taxon>Lamiales</taxon>
        <taxon>Oleaceae</taxon>
        <taxon>Oleeae</taxon>
        <taxon>Olea</taxon>
    </lineage>
</organism>
<protein>
    <submittedName>
        <fullName evidence="1">Probable CCR4-associated factor 1 homolog 11</fullName>
    </submittedName>
</protein>
<evidence type="ECO:0000313" key="2">
    <source>
        <dbReference type="Proteomes" id="UP000594638"/>
    </source>
</evidence>
<dbReference type="OrthoDB" id="1164111at2759"/>
<comment type="caution">
    <text evidence="1">The sequence shown here is derived from an EMBL/GenBank/DDBJ whole genome shotgun (WGS) entry which is preliminary data.</text>
</comment>